<comment type="subcellular location">
    <subcellularLocation>
        <location evidence="1">Cell membrane</location>
        <topology evidence="1">Multi-pass membrane protein</topology>
    </subcellularLocation>
</comment>
<gene>
    <name evidence="7" type="ORF">AFM12_06040</name>
</gene>
<feature type="transmembrane region" description="Helical" evidence="6">
    <location>
        <begin position="409"/>
        <end position="432"/>
    </location>
</feature>
<dbReference type="InterPro" id="IPR050833">
    <property type="entry name" value="Poly_Biosynth_Transport"/>
</dbReference>
<sequence length="499" mass="56668">MSFLKKLAGDTVLYGLSSIVGRLLNWLLVVVHTRVFEQPRLLSDNAQLYSWVIPLNVLYTFGMETAFFRYGSKKENQNEYFNIILTFIILLGGTLSTLFILGATPLIEALGYPGKERLIVWLAIIIAVDAICAIAFVKLRAQNKARRFVKIKLASIFINIGLNAFYLIFCHNILNGVFLPDWKEFAARFYNPSIGPDYIIWANYVASMITLLLLWKEFVGYRFAFNWEKLKVVLKYAYPLLIMGLAGAINLTADRLMFRELLPDGFYTGQSTDDAFSIYANVYKLSIFMTLVVQAYRYAADPFFFSKMGDKNSPGMIALSTKWFTIACVVLWLVVSLNLDWIGLLIGSTYRDGLPVVPILLLANLFIGIYGNTSIWYKLTDKTHYGTYITIGGMLITVVLNLILIPQMGYIGCAITFVISSFLMVAACYYFGQIHFPVPYETQRILLYLLVAGGLILLNSYVRFENLALGVSLHLLQCLLFLVFIYFLEKKNFSKFKAI</sequence>
<feature type="transmembrane region" description="Helical" evidence="6">
    <location>
        <begin position="444"/>
        <end position="462"/>
    </location>
</feature>
<feature type="transmembrane region" description="Helical" evidence="6">
    <location>
        <begin position="80"/>
        <end position="107"/>
    </location>
</feature>
<reference evidence="7 8" key="1">
    <citation type="submission" date="2015-07" db="EMBL/GenBank/DDBJ databases">
        <title>The draft genome sequence of Leadbetterella sp. JN14-9.</title>
        <authorList>
            <person name="Liu Y."/>
            <person name="Du J."/>
            <person name="Shao Z."/>
        </authorList>
    </citation>
    <scope>NUCLEOTIDE SEQUENCE [LARGE SCALE GENOMIC DNA]</scope>
    <source>
        <strain evidence="7 8">JN14-9</strain>
    </source>
</reference>
<feature type="transmembrane region" description="Helical" evidence="6">
    <location>
        <begin position="278"/>
        <end position="296"/>
    </location>
</feature>
<keyword evidence="3 6" id="KW-0812">Transmembrane</keyword>
<accession>A0A0P7C761</accession>
<dbReference type="RefSeq" id="WP_055145307.1">
    <property type="nucleotide sequence ID" value="NZ_JXSZ01000006.1"/>
</dbReference>
<evidence type="ECO:0000313" key="8">
    <source>
        <dbReference type="Proteomes" id="UP000050454"/>
    </source>
</evidence>
<dbReference type="PANTHER" id="PTHR30250">
    <property type="entry name" value="PST FAMILY PREDICTED COLANIC ACID TRANSPORTER"/>
    <property type="match status" value="1"/>
</dbReference>
<evidence type="ECO:0000256" key="5">
    <source>
        <dbReference type="ARBA" id="ARBA00023136"/>
    </source>
</evidence>
<proteinExistence type="predicted"/>
<dbReference type="Proteomes" id="UP000050454">
    <property type="component" value="Unassembled WGS sequence"/>
</dbReference>
<evidence type="ECO:0000256" key="1">
    <source>
        <dbReference type="ARBA" id="ARBA00004651"/>
    </source>
</evidence>
<feature type="transmembrane region" description="Helical" evidence="6">
    <location>
        <begin position="153"/>
        <end position="178"/>
    </location>
</feature>
<keyword evidence="2" id="KW-1003">Cell membrane</keyword>
<name>A0A0P7C761_9BACT</name>
<feature type="transmembrane region" description="Helical" evidence="6">
    <location>
        <begin position="385"/>
        <end position="403"/>
    </location>
</feature>
<protein>
    <submittedName>
        <fullName evidence="7">Polysaccharide biosynthesis protein</fullName>
    </submittedName>
</protein>
<organism evidence="7 8">
    <name type="scientific">Jiulongibacter sediminis</name>
    <dbReference type="NCBI Taxonomy" id="1605367"/>
    <lineage>
        <taxon>Bacteria</taxon>
        <taxon>Pseudomonadati</taxon>
        <taxon>Bacteroidota</taxon>
        <taxon>Cytophagia</taxon>
        <taxon>Cytophagales</taxon>
        <taxon>Leadbetterellaceae</taxon>
        <taxon>Jiulongibacter</taxon>
    </lineage>
</organism>
<dbReference type="EMBL" id="LGTQ01000006">
    <property type="protein sequence ID" value="KPM48221.1"/>
    <property type="molecule type" value="Genomic_DNA"/>
</dbReference>
<keyword evidence="4 6" id="KW-1133">Transmembrane helix</keyword>
<dbReference type="AlphaFoldDB" id="A0A0P7C761"/>
<evidence type="ECO:0000256" key="4">
    <source>
        <dbReference type="ARBA" id="ARBA00022989"/>
    </source>
</evidence>
<dbReference type="PATRIC" id="fig|1605367.3.peg.2570"/>
<feature type="transmembrane region" description="Helical" evidence="6">
    <location>
        <begin position="198"/>
        <end position="215"/>
    </location>
</feature>
<dbReference type="STRING" id="1605367.AFM12_06040"/>
<feature type="transmembrane region" description="Helical" evidence="6">
    <location>
        <begin position="468"/>
        <end position="488"/>
    </location>
</feature>
<dbReference type="PANTHER" id="PTHR30250:SF11">
    <property type="entry name" value="O-ANTIGEN TRANSPORTER-RELATED"/>
    <property type="match status" value="1"/>
</dbReference>
<feature type="transmembrane region" description="Helical" evidence="6">
    <location>
        <begin position="317"/>
        <end position="335"/>
    </location>
</feature>
<feature type="transmembrane region" description="Helical" evidence="6">
    <location>
        <begin position="236"/>
        <end position="258"/>
    </location>
</feature>
<evidence type="ECO:0000256" key="6">
    <source>
        <dbReference type="SAM" id="Phobius"/>
    </source>
</evidence>
<feature type="transmembrane region" description="Helical" evidence="6">
    <location>
        <begin position="12"/>
        <end position="36"/>
    </location>
</feature>
<keyword evidence="8" id="KW-1185">Reference proteome</keyword>
<feature type="transmembrane region" description="Helical" evidence="6">
    <location>
        <begin position="119"/>
        <end position="141"/>
    </location>
</feature>
<keyword evidence="5 6" id="KW-0472">Membrane</keyword>
<comment type="caution">
    <text evidence="7">The sequence shown here is derived from an EMBL/GenBank/DDBJ whole genome shotgun (WGS) entry which is preliminary data.</text>
</comment>
<evidence type="ECO:0000313" key="7">
    <source>
        <dbReference type="EMBL" id="KPM48221.1"/>
    </source>
</evidence>
<dbReference type="OrthoDB" id="9814608at2"/>
<feature type="transmembrane region" description="Helical" evidence="6">
    <location>
        <begin position="48"/>
        <end position="68"/>
    </location>
</feature>
<feature type="transmembrane region" description="Helical" evidence="6">
    <location>
        <begin position="355"/>
        <end position="373"/>
    </location>
</feature>
<evidence type="ECO:0000256" key="2">
    <source>
        <dbReference type="ARBA" id="ARBA00022475"/>
    </source>
</evidence>
<evidence type="ECO:0000256" key="3">
    <source>
        <dbReference type="ARBA" id="ARBA00022692"/>
    </source>
</evidence>
<dbReference type="GO" id="GO:0005886">
    <property type="term" value="C:plasma membrane"/>
    <property type="evidence" value="ECO:0007669"/>
    <property type="project" value="UniProtKB-SubCell"/>
</dbReference>